<protein>
    <submittedName>
        <fullName evidence="4">Uncharacterized protein</fullName>
    </submittedName>
</protein>
<dbReference type="GO" id="GO:0030544">
    <property type="term" value="F:Hsp70 protein binding"/>
    <property type="evidence" value="ECO:0007669"/>
    <property type="project" value="TreeGrafter"/>
</dbReference>
<reference evidence="4 5" key="1">
    <citation type="journal article" date="2015" name="Genome Biol.">
        <title>Comparative genomics of Steinernema reveals deeply conserved gene regulatory networks.</title>
        <authorList>
            <person name="Dillman A.R."/>
            <person name="Macchietto M."/>
            <person name="Porter C.F."/>
            <person name="Rogers A."/>
            <person name="Williams B."/>
            <person name="Antoshechkin I."/>
            <person name="Lee M.M."/>
            <person name="Goodwin Z."/>
            <person name="Lu X."/>
            <person name="Lewis E.E."/>
            <person name="Goodrich-Blair H."/>
            <person name="Stock S.P."/>
            <person name="Adams B.J."/>
            <person name="Sternberg P.W."/>
            <person name="Mortazavi A."/>
        </authorList>
    </citation>
    <scope>NUCLEOTIDE SEQUENCE [LARGE SCALE GENOMIC DNA]</scope>
    <source>
        <strain evidence="4 5">ALL</strain>
    </source>
</reference>
<dbReference type="InterPro" id="IPR031318">
    <property type="entry name" value="OPI10"/>
</dbReference>
<dbReference type="GO" id="GO:0006606">
    <property type="term" value="P:protein import into nucleus"/>
    <property type="evidence" value="ECO:0007669"/>
    <property type="project" value="TreeGrafter"/>
</dbReference>
<proteinExistence type="inferred from homology"/>
<dbReference type="PANTHER" id="PTHR12925">
    <property type="entry name" value="HIKESHI FAMILY MEMBER"/>
    <property type="match status" value="1"/>
</dbReference>
<comment type="similarity">
    <text evidence="1">Belongs to the OPI10 family.</text>
</comment>
<dbReference type="PANTHER" id="PTHR12925:SF0">
    <property type="entry name" value="PROTEIN HIKESHI"/>
    <property type="match status" value="1"/>
</dbReference>
<evidence type="ECO:0000313" key="5">
    <source>
        <dbReference type="Proteomes" id="UP000298663"/>
    </source>
</evidence>
<dbReference type="GO" id="GO:0061608">
    <property type="term" value="F:nuclear import signal receptor activity"/>
    <property type="evidence" value="ECO:0007669"/>
    <property type="project" value="TreeGrafter"/>
</dbReference>
<dbReference type="GO" id="GO:0005634">
    <property type="term" value="C:nucleus"/>
    <property type="evidence" value="ECO:0007669"/>
    <property type="project" value="TreeGrafter"/>
</dbReference>
<dbReference type="Proteomes" id="UP000298663">
    <property type="component" value="Unassembled WGS sequence"/>
</dbReference>
<keyword evidence="5" id="KW-1185">Reference proteome</keyword>
<dbReference type="EMBL" id="AZBU02000001">
    <property type="protein sequence ID" value="TMS37804.1"/>
    <property type="molecule type" value="Genomic_DNA"/>
</dbReference>
<dbReference type="STRING" id="34508.A0A4U8UXK2"/>
<accession>A0A4U8UXK2</accession>
<evidence type="ECO:0000313" key="4">
    <source>
        <dbReference type="EMBL" id="TMS37804.1"/>
    </source>
</evidence>
<dbReference type="GO" id="GO:0005829">
    <property type="term" value="C:cytosol"/>
    <property type="evidence" value="ECO:0007669"/>
    <property type="project" value="TreeGrafter"/>
</dbReference>
<dbReference type="AlphaFoldDB" id="A0A4U8UXK2"/>
<feature type="domain" description="Hikeshi-like N-terminal" evidence="2">
    <location>
        <begin position="10"/>
        <end position="138"/>
    </location>
</feature>
<gene>
    <name evidence="4" type="ORF">L596_004662</name>
</gene>
<organism evidence="4 5">
    <name type="scientific">Steinernema carpocapsae</name>
    <name type="common">Entomopathogenic nematode</name>
    <dbReference type="NCBI Taxonomy" id="34508"/>
    <lineage>
        <taxon>Eukaryota</taxon>
        <taxon>Metazoa</taxon>
        <taxon>Ecdysozoa</taxon>
        <taxon>Nematoda</taxon>
        <taxon>Chromadorea</taxon>
        <taxon>Rhabditida</taxon>
        <taxon>Tylenchina</taxon>
        <taxon>Panagrolaimomorpha</taxon>
        <taxon>Strongyloidoidea</taxon>
        <taxon>Steinernematidae</taxon>
        <taxon>Steinernema</taxon>
    </lineage>
</organism>
<evidence type="ECO:0000259" key="2">
    <source>
        <dbReference type="Pfam" id="PF05603"/>
    </source>
</evidence>
<evidence type="ECO:0000259" key="3">
    <source>
        <dbReference type="Pfam" id="PF21057"/>
    </source>
</evidence>
<comment type="caution">
    <text evidence="4">The sequence shown here is derived from an EMBL/GenBank/DDBJ whole genome shotgun (WGS) entry which is preliminary data.</text>
</comment>
<dbReference type="OrthoDB" id="10248398at2759"/>
<sequence>MAEGPIFGVIAAGRALQTDCVRVSETEFLFELPQASTINHIAVFLTGAIPLPAEIGASVYARWPQLDGGVGHGDWHFLGGLSANKPSAMFRFGQVNHQSAAAGHSMFAAGNATAGSVLLGIHVGPIAELEQKVAELDTAPKKESTMSQFTTKMLTNLVNHVQSYAVAMPNPQMPSQSVEVVPLRVVQDWFNRFQQRLRLNPDFWKYC</sequence>
<name>A0A4U8UXK2_STECR</name>
<evidence type="ECO:0000256" key="1">
    <source>
        <dbReference type="ARBA" id="ARBA00006623"/>
    </source>
</evidence>
<reference evidence="4 5" key="2">
    <citation type="journal article" date="2019" name="G3 (Bethesda)">
        <title>Hybrid Assembly of the Genome of the Entomopathogenic Nematode Steinernema carpocapsae Identifies the X-Chromosome.</title>
        <authorList>
            <person name="Serra L."/>
            <person name="Macchietto M."/>
            <person name="Macias-Munoz A."/>
            <person name="McGill C.J."/>
            <person name="Rodriguez I.M."/>
            <person name="Rodriguez B."/>
            <person name="Murad R."/>
            <person name="Mortazavi A."/>
        </authorList>
    </citation>
    <scope>NUCLEOTIDE SEQUENCE [LARGE SCALE GENOMIC DNA]</scope>
    <source>
        <strain evidence="4 5">ALL</strain>
    </source>
</reference>
<dbReference type="InterPro" id="IPR008493">
    <property type="entry name" value="Hikeshi-like_N"/>
</dbReference>
<dbReference type="Pfam" id="PF05603">
    <property type="entry name" value="Hikeshi-like_N"/>
    <property type="match status" value="1"/>
</dbReference>
<dbReference type="Pfam" id="PF21057">
    <property type="entry name" value="Hikeshi-like_C"/>
    <property type="match status" value="1"/>
</dbReference>
<feature type="domain" description="Hikeshi-like C-terminal" evidence="3">
    <location>
        <begin position="145"/>
        <end position="205"/>
    </location>
</feature>
<dbReference type="InterPro" id="IPR048364">
    <property type="entry name" value="Hikeshi-like_C"/>
</dbReference>